<gene>
    <name evidence="2" type="ORF">TSPI_02368</name>
</gene>
<keyword evidence="3" id="KW-1185">Reference proteome</keyword>
<accession>A0ABR3KP57</accession>
<name>A0ABR3KP57_TRISP</name>
<organism evidence="2 3">
    <name type="scientific">Trichinella spiralis</name>
    <name type="common">Trichina worm</name>
    <dbReference type="NCBI Taxonomy" id="6334"/>
    <lineage>
        <taxon>Eukaryota</taxon>
        <taxon>Metazoa</taxon>
        <taxon>Ecdysozoa</taxon>
        <taxon>Nematoda</taxon>
        <taxon>Enoplea</taxon>
        <taxon>Dorylaimia</taxon>
        <taxon>Trichinellida</taxon>
        <taxon>Trichinellidae</taxon>
        <taxon>Trichinella</taxon>
    </lineage>
</organism>
<keyword evidence="2" id="KW-0067">ATP-binding</keyword>
<reference evidence="2 3" key="1">
    <citation type="submission" date="2024-07" db="EMBL/GenBank/DDBJ databases">
        <title>Enhanced genomic and transcriptomic resources for Trichinella pseudospiralis and T. spiralis underpin the discovery of pronounced molecular differences between stages and species.</title>
        <authorList>
            <person name="Pasi K.K."/>
            <person name="La Rosa G."/>
            <person name="Gomez-Morales M.A."/>
            <person name="Tosini F."/>
            <person name="Sumanam S."/>
            <person name="Young N.D."/>
            <person name="Chang B.C."/>
            <person name="Robin G.B."/>
        </authorList>
    </citation>
    <scope>NUCLEOTIDE SEQUENCE [LARGE SCALE GENOMIC DNA]</scope>
    <source>
        <strain evidence="2">ISS534</strain>
    </source>
</reference>
<sequence>MSMTSGSQSVGRDPPVNQLRPTDHSENYRTSPDANNGKLPLILGTALNFQRANSAKLSKNSEMCAPKSAESTSYGKKVLKGS</sequence>
<evidence type="ECO:0000256" key="1">
    <source>
        <dbReference type="SAM" id="MobiDB-lite"/>
    </source>
</evidence>
<feature type="region of interest" description="Disordered" evidence="1">
    <location>
        <begin position="1"/>
        <end position="39"/>
    </location>
</feature>
<dbReference type="GO" id="GO:0005524">
    <property type="term" value="F:ATP binding"/>
    <property type="evidence" value="ECO:0007669"/>
    <property type="project" value="UniProtKB-KW"/>
</dbReference>
<proteinExistence type="predicted"/>
<feature type="region of interest" description="Disordered" evidence="1">
    <location>
        <begin position="54"/>
        <end position="82"/>
    </location>
</feature>
<dbReference type="EMBL" id="JBEUSY010000254">
    <property type="protein sequence ID" value="KAL1240878.1"/>
    <property type="molecule type" value="Genomic_DNA"/>
</dbReference>
<dbReference type="Proteomes" id="UP001558632">
    <property type="component" value="Unassembled WGS sequence"/>
</dbReference>
<evidence type="ECO:0000313" key="2">
    <source>
        <dbReference type="EMBL" id="KAL1240878.1"/>
    </source>
</evidence>
<evidence type="ECO:0000313" key="3">
    <source>
        <dbReference type="Proteomes" id="UP001558632"/>
    </source>
</evidence>
<comment type="caution">
    <text evidence="2">The sequence shown here is derived from an EMBL/GenBank/DDBJ whole genome shotgun (WGS) entry which is preliminary data.</text>
</comment>
<protein>
    <submittedName>
        <fullName evidence="2">Cytochrome c biogenesis ATP-binding export protein CcmA</fullName>
    </submittedName>
</protein>
<feature type="compositionally biased region" description="Polar residues" evidence="1">
    <location>
        <begin position="1"/>
        <end position="10"/>
    </location>
</feature>
<keyword evidence="2" id="KW-0547">Nucleotide-binding</keyword>